<name>D5WYZ0_THIK1</name>
<dbReference type="BioCyc" id="TINT75379:TINT_RS04670-MONOMER"/>
<dbReference type="HOGENOM" id="CLU_796779_0_0_4"/>
<accession>D5WYZ0</accession>
<proteinExistence type="predicted"/>
<feature type="transmembrane region" description="Helical" evidence="1">
    <location>
        <begin position="139"/>
        <end position="167"/>
    </location>
</feature>
<feature type="transmembrane region" description="Helical" evidence="1">
    <location>
        <begin position="306"/>
        <end position="323"/>
    </location>
</feature>
<feature type="transmembrane region" description="Helical" evidence="1">
    <location>
        <begin position="106"/>
        <end position="127"/>
    </location>
</feature>
<feature type="transmembrane region" description="Helical" evidence="1">
    <location>
        <begin position="277"/>
        <end position="300"/>
    </location>
</feature>
<reference evidence="2" key="1">
    <citation type="submission" date="2010-04" db="EMBL/GenBank/DDBJ databases">
        <title>Complete sequence of Thiomonas intermedia K12.</title>
        <authorList>
            <consortium name="US DOE Joint Genome Institute"/>
            <person name="Lucas S."/>
            <person name="Copeland A."/>
            <person name="Lapidus A."/>
            <person name="Cheng J.-F."/>
            <person name="Bruce D."/>
            <person name="Goodwin L."/>
            <person name="Pitluck S."/>
            <person name="Davenport K."/>
            <person name="Detter J.C."/>
            <person name="Han C."/>
            <person name="Tapia R."/>
            <person name="Land M."/>
            <person name="Hauser L."/>
            <person name="Kyrpides N."/>
            <person name="Ovchinnikova G."/>
            <person name="Kerfeld C.A."/>
            <person name="Cannon G.C."/>
            <person name="Heinhorst S."/>
            <person name="Woyke T."/>
        </authorList>
    </citation>
    <scope>NUCLEOTIDE SEQUENCE [LARGE SCALE GENOMIC DNA]</scope>
    <source>
        <strain evidence="2">K12</strain>
    </source>
</reference>
<protein>
    <submittedName>
        <fullName evidence="2">Uncharacterized protein</fullName>
    </submittedName>
</protein>
<dbReference type="EMBL" id="CP002021">
    <property type="protein sequence ID" value="ADG30328.1"/>
    <property type="molecule type" value="Genomic_DNA"/>
</dbReference>
<keyword evidence="1" id="KW-0812">Transmembrane</keyword>
<feature type="transmembrane region" description="Helical" evidence="1">
    <location>
        <begin position="246"/>
        <end position="270"/>
    </location>
</feature>
<organism evidence="2">
    <name type="scientific">Thiomonas intermedia (strain K12)</name>
    <name type="common">Thiobacillus intermedius</name>
    <dbReference type="NCBI Taxonomy" id="75379"/>
    <lineage>
        <taxon>Bacteria</taxon>
        <taxon>Pseudomonadati</taxon>
        <taxon>Pseudomonadota</taxon>
        <taxon>Betaproteobacteria</taxon>
        <taxon>Burkholderiales</taxon>
        <taxon>Thiomonas</taxon>
    </lineage>
</organism>
<evidence type="ECO:0000256" key="1">
    <source>
        <dbReference type="SAM" id="Phobius"/>
    </source>
</evidence>
<evidence type="ECO:0000313" key="2">
    <source>
        <dbReference type="EMBL" id="ADG30328.1"/>
    </source>
</evidence>
<keyword evidence="1" id="KW-0472">Membrane</keyword>
<keyword evidence="1" id="KW-1133">Transmembrane helix</keyword>
<dbReference type="AlphaFoldDB" id="D5WYZ0"/>
<feature type="transmembrane region" description="Helical" evidence="1">
    <location>
        <begin position="188"/>
        <end position="207"/>
    </location>
</feature>
<dbReference type="KEGG" id="tin:Tint_0934"/>
<dbReference type="STRING" id="75379.Tint_0934"/>
<gene>
    <name evidence="2" type="ordered locus">Tint_0934</name>
</gene>
<sequence length="348" mass="36840">MAFTQQNSSAPPHGHGVPHVRLPLVQADAENVGPPGVADQAAMRALRWLRLVFGVCFAINLGLHLHPQYAVQFARQAADVAAQPHWLAVWDGAVWRVLSAAGVSKGLALLFGIEVLLAVGLLTGWGFPAMGWLGLAYELLVWSALGGGGAGAVALVYALGFALLLLLRAWQGSAWSDAALRRPGLSQVRWAFWLVGLLWVAIVWTAWQPGLGLRLSDALIQAQAHAPNGLAEWIAFWAGLGQALGMGAFAVLVAVIDTLIAAGLLLAPWLPRGSRRWLLWSGLIFSLLAWSLSDAMGIFSGSQADMLSAAAIGAWLFGLLLAAHPWLEAAPPGVTTAPPERRRVGDAA</sequence>
<dbReference type="eggNOG" id="COG2132">
    <property type="taxonomic scope" value="Bacteria"/>
</dbReference>